<dbReference type="InterPro" id="IPR006685">
    <property type="entry name" value="MscS_channel_2nd"/>
</dbReference>
<dbReference type="PANTHER" id="PTHR30221:SF1">
    <property type="entry name" value="SMALL-CONDUCTANCE MECHANOSENSITIVE CHANNEL"/>
    <property type="match status" value="1"/>
</dbReference>
<dbReference type="PANTHER" id="PTHR30221">
    <property type="entry name" value="SMALL-CONDUCTANCE MECHANOSENSITIVE CHANNEL"/>
    <property type="match status" value="1"/>
</dbReference>
<proteinExistence type="inferred from homology"/>
<gene>
    <name evidence="10" type="ORF">SAMN05216313_102111</name>
</gene>
<dbReference type="EMBL" id="FOIM01000002">
    <property type="protein sequence ID" value="SET09976.1"/>
    <property type="molecule type" value="Genomic_DNA"/>
</dbReference>
<sequence length="280" mass="31194">MEIILIKLAIIIALWFVGMLVLNKTFSMILKRNEQIHIKFLRSISKAILTIIAFICASGLFNTTKTLSATLLTSSSLLVAIVGFAAQQVLADVVSGVMLSWSRPFNLGEKVNISSLGISGIVEDMTVRHTVIRTYHNSRMIIPNSVINKAIVENSNYNNDYIGNYMEISVSYESDLEKAIEIMQRTISEHPLVMDVRANKEEGDKVKVSVKELGEDGIILKSTVWTQNIDDNFAACSDIRRLIKQHFDAAGIQIPYRHLQVVMDQTAENTSGEPLKEAGH</sequence>
<feature type="transmembrane region" description="Helical" evidence="7">
    <location>
        <begin position="44"/>
        <end position="61"/>
    </location>
</feature>
<feature type="domain" description="Mechanosensitive ion channel MscS" evidence="8">
    <location>
        <begin position="89"/>
        <end position="156"/>
    </location>
</feature>
<dbReference type="Gene3D" id="2.30.30.60">
    <property type="match status" value="1"/>
</dbReference>
<evidence type="ECO:0000256" key="7">
    <source>
        <dbReference type="SAM" id="Phobius"/>
    </source>
</evidence>
<keyword evidence="11" id="KW-1185">Reference proteome</keyword>
<dbReference type="SUPFAM" id="SSF82689">
    <property type="entry name" value="Mechanosensitive channel protein MscS (YggB), C-terminal domain"/>
    <property type="match status" value="1"/>
</dbReference>
<feature type="domain" description="Mechanosensitive ion channel MscS C-terminal" evidence="9">
    <location>
        <begin position="166"/>
        <end position="254"/>
    </location>
</feature>
<dbReference type="GO" id="GO:0008381">
    <property type="term" value="F:mechanosensitive monoatomic ion channel activity"/>
    <property type="evidence" value="ECO:0007669"/>
    <property type="project" value="InterPro"/>
</dbReference>
<dbReference type="InterPro" id="IPR045275">
    <property type="entry name" value="MscS_archaea/bacteria_type"/>
</dbReference>
<evidence type="ECO:0000256" key="2">
    <source>
        <dbReference type="ARBA" id="ARBA00008017"/>
    </source>
</evidence>
<evidence type="ECO:0000256" key="1">
    <source>
        <dbReference type="ARBA" id="ARBA00004651"/>
    </source>
</evidence>
<evidence type="ECO:0000256" key="6">
    <source>
        <dbReference type="ARBA" id="ARBA00023136"/>
    </source>
</evidence>
<dbReference type="RefSeq" id="WP_092360734.1">
    <property type="nucleotide sequence ID" value="NZ_CABJCG010000001.1"/>
</dbReference>
<evidence type="ECO:0000313" key="10">
    <source>
        <dbReference type="EMBL" id="SET09976.1"/>
    </source>
</evidence>
<dbReference type="InterPro" id="IPR023408">
    <property type="entry name" value="MscS_beta-dom_sf"/>
</dbReference>
<keyword evidence="3" id="KW-1003">Cell membrane</keyword>
<dbReference type="SUPFAM" id="SSF50182">
    <property type="entry name" value="Sm-like ribonucleoproteins"/>
    <property type="match status" value="1"/>
</dbReference>
<keyword evidence="4 7" id="KW-0812">Transmembrane</keyword>
<dbReference type="Gene3D" id="1.10.287.1260">
    <property type="match status" value="1"/>
</dbReference>
<name>A0A1I0BSN7_9FIRM</name>
<organism evidence="10 11">
    <name type="scientific">Enterocloster lavalensis</name>
    <dbReference type="NCBI Taxonomy" id="460384"/>
    <lineage>
        <taxon>Bacteria</taxon>
        <taxon>Bacillati</taxon>
        <taxon>Bacillota</taxon>
        <taxon>Clostridia</taxon>
        <taxon>Lachnospirales</taxon>
        <taxon>Lachnospiraceae</taxon>
        <taxon>Enterocloster</taxon>
    </lineage>
</organism>
<dbReference type="GO" id="GO:0005886">
    <property type="term" value="C:plasma membrane"/>
    <property type="evidence" value="ECO:0007669"/>
    <property type="project" value="UniProtKB-SubCell"/>
</dbReference>
<keyword evidence="5 7" id="KW-1133">Transmembrane helix</keyword>
<dbReference type="Pfam" id="PF00924">
    <property type="entry name" value="MS_channel_2nd"/>
    <property type="match status" value="1"/>
</dbReference>
<evidence type="ECO:0000256" key="5">
    <source>
        <dbReference type="ARBA" id="ARBA00022989"/>
    </source>
</evidence>
<dbReference type="Gene3D" id="3.30.70.100">
    <property type="match status" value="1"/>
</dbReference>
<dbReference type="Pfam" id="PF21082">
    <property type="entry name" value="MS_channel_3rd"/>
    <property type="match status" value="1"/>
</dbReference>
<dbReference type="InterPro" id="IPR049278">
    <property type="entry name" value="MS_channel_C"/>
</dbReference>
<keyword evidence="6 7" id="KW-0472">Membrane</keyword>
<evidence type="ECO:0000259" key="8">
    <source>
        <dbReference type="Pfam" id="PF00924"/>
    </source>
</evidence>
<evidence type="ECO:0000256" key="4">
    <source>
        <dbReference type="ARBA" id="ARBA00022692"/>
    </source>
</evidence>
<evidence type="ECO:0000259" key="9">
    <source>
        <dbReference type="Pfam" id="PF21082"/>
    </source>
</evidence>
<dbReference type="STRING" id="460384.SAMN05216313_102111"/>
<dbReference type="InterPro" id="IPR011066">
    <property type="entry name" value="MscS_channel_C_sf"/>
</dbReference>
<dbReference type="GeneID" id="93277074"/>
<evidence type="ECO:0000313" key="11">
    <source>
        <dbReference type="Proteomes" id="UP000198508"/>
    </source>
</evidence>
<evidence type="ECO:0000256" key="3">
    <source>
        <dbReference type="ARBA" id="ARBA00022475"/>
    </source>
</evidence>
<dbReference type="InterPro" id="IPR010920">
    <property type="entry name" value="LSM_dom_sf"/>
</dbReference>
<comment type="subcellular location">
    <subcellularLocation>
        <location evidence="1">Cell membrane</location>
        <topology evidence="1">Multi-pass membrane protein</topology>
    </subcellularLocation>
</comment>
<dbReference type="Proteomes" id="UP000198508">
    <property type="component" value="Unassembled WGS sequence"/>
</dbReference>
<protein>
    <submittedName>
        <fullName evidence="10">Small-conductance mechanosensitive channel</fullName>
    </submittedName>
</protein>
<accession>A0A1I0BSN7</accession>
<comment type="similarity">
    <text evidence="2">Belongs to the MscS (TC 1.A.23) family.</text>
</comment>
<dbReference type="AlphaFoldDB" id="A0A1I0BSN7"/>
<feature type="transmembrane region" description="Helical" evidence="7">
    <location>
        <begin position="6"/>
        <end position="23"/>
    </location>
</feature>
<reference evidence="11" key="1">
    <citation type="submission" date="2016-10" db="EMBL/GenBank/DDBJ databases">
        <authorList>
            <person name="Varghese N."/>
            <person name="Submissions S."/>
        </authorList>
    </citation>
    <scope>NUCLEOTIDE SEQUENCE [LARGE SCALE GENOMIC DNA]</scope>
    <source>
        <strain evidence="11">NLAE-zl-G277</strain>
    </source>
</reference>